<keyword evidence="1" id="KW-0472">Membrane</keyword>
<accession>A0A0H5R6W8</accession>
<keyword evidence="1" id="KW-0812">Transmembrane</keyword>
<name>A0A0H5R6W8_9EUKA</name>
<organism evidence="2">
    <name type="scientific">Spongospora subterranea</name>
    <dbReference type="NCBI Taxonomy" id="70186"/>
    <lineage>
        <taxon>Eukaryota</taxon>
        <taxon>Sar</taxon>
        <taxon>Rhizaria</taxon>
        <taxon>Endomyxa</taxon>
        <taxon>Phytomyxea</taxon>
        <taxon>Plasmodiophorida</taxon>
        <taxon>Plasmodiophoridae</taxon>
        <taxon>Spongospora</taxon>
    </lineage>
</organism>
<reference evidence="2" key="1">
    <citation type="submission" date="2015-04" db="EMBL/GenBank/DDBJ databases">
        <title>The genome sequence of the plant pathogenic Rhizarian Plasmodiophora brassicae reveals insights in its biotrophic life cycle and the origin of chitin synthesis.</title>
        <authorList>
            <person name="Schwelm A."/>
            <person name="Fogelqvist J."/>
            <person name="Knaust A."/>
            <person name="Julke S."/>
            <person name="Lilja T."/>
            <person name="Dhandapani V."/>
            <person name="Bonilla-Rosso G."/>
            <person name="Karlsson M."/>
            <person name="Shevchenko A."/>
            <person name="Choi S.R."/>
            <person name="Kim H.G."/>
            <person name="Park J.Y."/>
            <person name="Lim Y.P."/>
            <person name="Ludwig-Muller J."/>
            <person name="Dixelius C."/>
        </authorList>
    </citation>
    <scope>NUCLEOTIDE SEQUENCE</scope>
    <source>
        <tissue evidence="2">Potato root galls</tissue>
    </source>
</reference>
<keyword evidence="1" id="KW-1133">Transmembrane helix</keyword>
<feature type="transmembrane region" description="Helical" evidence="1">
    <location>
        <begin position="20"/>
        <end position="42"/>
    </location>
</feature>
<evidence type="ECO:0000256" key="1">
    <source>
        <dbReference type="SAM" id="Phobius"/>
    </source>
</evidence>
<evidence type="ECO:0000313" key="2">
    <source>
        <dbReference type="EMBL" id="CRZ09497.1"/>
    </source>
</evidence>
<protein>
    <submittedName>
        <fullName evidence="2">Uncharacterized protein</fullName>
    </submittedName>
</protein>
<proteinExistence type="predicted"/>
<sequence length="212" mass="23372">MKFASKTKISRCVLLIRDSFMLATFTTLLVSINILCVSSSPLSLSTLINEAHILAERAYWRLFAGLLLIPSVFYVIGSLLTADAIIYFSSIFQSGFLLLQLCLAGLLAILGSSTRNQFFWFFLLTSKEKIAFEHNNACNNGATSCSDLLFSSVLSSHQHVVARAGAVLGLTQLFAIAAGFFVSRRLRSSRLRGYAREQRFGPASYTGNKLCF</sequence>
<dbReference type="EMBL" id="HACM01009055">
    <property type="protein sequence ID" value="CRZ09497.1"/>
    <property type="molecule type" value="Transcribed_RNA"/>
</dbReference>
<feature type="transmembrane region" description="Helical" evidence="1">
    <location>
        <begin position="160"/>
        <end position="182"/>
    </location>
</feature>
<feature type="transmembrane region" description="Helical" evidence="1">
    <location>
        <begin position="62"/>
        <end position="88"/>
    </location>
</feature>
<feature type="transmembrane region" description="Helical" evidence="1">
    <location>
        <begin position="95"/>
        <end position="114"/>
    </location>
</feature>
<dbReference type="AlphaFoldDB" id="A0A0H5R6W8"/>